<keyword evidence="2" id="KW-1133">Transmembrane helix</keyword>
<evidence type="ECO:0000313" key="4">
    <source>
        <dbReference type="Proteomes" id="UP000297982"/>
    </source>
</evidence>
<dbReference type="STRING" id="192814.GCA_900166575_03108"/>
<reference evidence="3 4" key="1">
    <citation type="journal article" date="2003" name="Int. J. Syst. Evol. Microbiol.">
        <title>Halobacillus salinus sp. nov., isolated from a salt lake on the coast of the East Sea in Korea.</title>
        <authorList>
            <person name="Yoon J.H."/>
            <person name="Kang K.H."/>
            <person name="Park Y.H."/>
        </authorList>
    </citation>
    <scope>NUCLEOTIDE SEQUENCE [LARGE SCALE GENOMIC DNA]</scope>
    <source>
        <strain evidence="3 4">HSL-3</strain>
    </source>
</reference>
<feature type="transmembrane region" description="Helical" evidence="2">
    <location>
        <begin position="52"/>
        <end position="78"/>
    </location>
</feature>
<keyword evidence="2" id="KW-0812">Transmembrane</keyword>
<keyword evidence="2" id="KW-0472">Membrane</keyword>
<name>A0A4Z0GVM7_9BACI</name>
<feature type="compositionally biased region" description="Basic and acidic residues" evidence="1">
    <location>
        <begin position="12"/>
        <end position="33"/>
    </location>
</feature>
<keyword evidence="3" id="KW-0240">DNA-directed RNA polymerase</keyword>
<keyword evidence="4" id="KW-1185">Reference proteome</keyword>
<dbReference type="AlphaFoldDB" id="A0A4Z0GVM7"/>
<dbReference type="Proteomes" id="UP000297982">
    <property type="component" value="Unassembled WGS sequence"/>
</dbReference>
<gene>
    <name evidence="3" type="ORF">E4663_15905</name>
</gene>
<proteinExistence type="predicted"/>
<dbReference type="GO" id="GO:0000428">
    <property type="term" value="C:DNA-directed RNA polymerase complex"/>
    <property type="evidence" value="ECO:0007669"/>
    <property type="project" value="UniProtKB-KW"/>
</dbReference>
<protein>
    <submittedName>
        <fullName evidence="3">DNA-directed RNA polymerase subunit beta</fullName>
    </submittedName>
</protein>
<organism evidence="3 4">
    <name type="scientific">Halobacillus salinus</name>
    <dbReference type="NCBI Taxonomy" id="192814"/>
    <lineage>
        <taxon>Bacteria</taxon>
        <taxon>Bacillati</taxon>
        <taxon>Bacillota</taxon>
        <taxon>Bacilli</taxon>
        <taxon>Bacillales</taxon>
        <taxon>Bacillaceae</taxon>
        <taxon>Halobacillus</taxon>
    </lineage>
</organism>
<evidence type="ECO:0000256" key="1">
    <source>
        <dbReference type="SAM" id="MobiDB-lite"/>
    </source>
</evidence>
<dbReference type="RefSeq" id="WP_079477969.1">
    <property type="nucleotide sequence ID" value="NZ_FVYZ01000003.1"/>
</dbReference>
<dbReference type="Pfam" id="PF11772">
    <property type="entry name" value="EpuA"/>
    <property type="match status" value="1"/>
</dbReference>
<keyword evidence="3" id="KW-0804">Transcription</keyword>
<dbReference type="InterPro" id="IPR024596">
    <property type="entry name" value="RNApol_su_b/EpuA"/>
</dbReference>
<sequence length="103" mass="11664">MATDPKAGQNKAPREEKERKRQTEKASKQEAKASKPKREKKSKKGRRRILPIWVRIIIVLLLSVVALVLGAMVGYGIIGDGKPTDALDWDTWQHIFDIVTKTE</sequence>
<accession>A0A4Z0GVM7</accession>
<feature type="compositionally biased region" description="Basic residues" evidence="1">
    <location>
        <begin position="34"/>
        <end position="45"/>
    </location>
</feature>
<evidence type="ECO:0000256" key="2">
    <source>
        <dbReference type="SAM" id="Phobius"/>
    </source>
</evidence>
<evidence type="ECO:0000313" key="3">
    <source>
        <dbReference type="EMBL" id="TGB01638.1"/>
    </source>
</evidence>
<dbReference type="EMBL" id="SRJC01000005">
    <property type="protein sequence ID" value="TGB01638.1"/>
    <property type="molecule type" value="Genomic_DNA"/>
</dbReference>
<feature type="region of interest" description="Disordered" evidence="1">
    <location>
        <begin position="1"/>
        <end position="45"/>
    </location>
</feature>
<comment type="caution">
    <text evidence="3">The sequence shown here is derived from an EMBL/GenBank/DDBJ whole genome shotgun (WGS) entry which is preliminary data.</text>
</comment>
<dbReference type="OrthoDB" id="2300232at2"/>